<proteinExistence type="predicted"/>
<feature type="transmembrane region" description="Helical" evidence="1">
    <location>
        <begin position="62"/>
        <end position="86"/>
    </location>
</feature>
<keyword evidence="1" id="KW-0812">Transmembrane</keyword>
<sequence>MSKNNKLIFQGLTIVAWIIFVGLCIEAGGLLINFIFSVFQPEYVGNLYQKLDLSSMYQENKWAFFGAFSFVLVIAILKAHLFYIVIRLLHKLDLEKPFSGFVANKINSIAYYTFSIGIISHIAREVVKNLIHHGYEIDTLNNFWVDSQAFIIMAAIIYIIAVIFKRGIELQNENELTI</sequence>
<feature type="transmembrane region" description="Helical" evidence="1">
    <location>
        <begin position="106"/>
        <end position="123"/>
    </location>
</feature>
<dbReference type="InterPro" id="IPR021354">
    <property type="entry name" value="DUF2975"/>
</dbReference>
<evidence type="ECO:0000313" key="2">
    <source>
        <dbReference type="EMBL" id="MBW2936583.1"/>
    </source>
</evidence>
<organism evidence="2 3">
    <name type="scientific">Halomarinibacterium sedimenti</name>
    <dbReference type="NCBI Taxonomy" id="2857106"/>
    <lineage>
        <taxon>Bacteria</taxon>
        <taxon>Pseudomonadati</taxon>
        <taxon>Bacteroidota</taxon>
        <taxon>Flavobacteriia</taxon>
        <taxon>Flavobacteriales</taxon>
        <taxon>Flavobacteriaceae</taxon>
        <taxon>Halomarinibacterium</taxon>
    </lineage>
</organism>
<dbReference type="RefSeq" id="WP_219050398.1">
    <property type="nucleotide sequence ID" value="NZ_JAHWDP010000001.1"/>
</dbReference>
<keyword evidence="1" id="KW-1133">Transmembrane helix</keyword>
<protein>
    <submittedName>
        <fullName evidence="2">DUF2975 domain-containing protein</fullName>
    </submittedName>
</protein>
<evidence type="ECO:0000313" key="3">
    <source>
        <dbReference type="Proteomes" id="UP001138686"/>
    </source>
</evidence>
<comment type="caution">
    <text evidence="2">The sequence shown here is derived from an EMBL/GenBank/DDBJ whole genome shotgun (WGS) entry which is preliminary data.</text>
</comment>
<reference evidence="2" key="1">
    <citation type="submission" date="2021-07" db="EMBL/GenBank/DDBJ databases">
        <title>Aureisphaera sp. CAU 1614 isolated from sea sediment.</title>
        <authorList>
            <person name="Kim W."/>
        </authorList>
    </citation>
    <scope>NUCLEOTIDE SEQUENCE</scope>
    <source>
        <strain evidence="2">CAU 1614</strain>
    </source>
</reference>
<evidence type="ECO:0000256" key="1">
    <source>
        <dbReference type="SAM" id="Phobius"/>
    </source>
</evidence>
<accession>A0A9X1FKZ2</accession>
<dbReference type="AlphaFoldDB" id="A0A9X1FKZ2"/>
<keyword evidence="1" id="KW-0472">Membrane</keyword>
<dbReference type="Proteomes" id="UP001138686">
    <property type="component" value="Unassembled WGS sequence"/>
</dbReference>
<dbReference type="Pfam" id="PF11188">
    <property type="entry name" value="DUF2975"/>
    <property type="match status" value="1"/>
</dbReference>
<feature type="transmembrane region" description="Helical" evidence="1">
    <location>
        <begin position="143"/>
        <end position="164"/>
    </location>
</feature>
<dbReference type="EMBL" id="JAHWDP010000001">
    <property type="protein sequence ID" value="MBW2936583.1"/>
    <property type="molecule type" value="Genomic_DNA"/>
</dbReference>
<gene>
    <name evidence="2" type="ORF">KXJ69_00605</name>
</gene>
<keyword evidence="3" id="KW-1185">Reference proteome</keyword>
<feature type="transmembrane region" description="Helical" evidence="1">
    <location>
        <begin position="12"/>
        <end position="36"/>
    </location>
</feature>
<name>A0A9X1FKZ2_9FLAO</name>